<dbReference type="RefSeq" id="WP_354198588.1">
    <property type="nucleotide sequence ID" value="NZ_JBEPML010000021.1"/>
</dbReference>
<evidence type="ECO:0000313" key="2">
    <source>
        <dbReference type="EMBL" id="MET3794121.1"/>
    </source>
</evidence>
<gene>
    <name evidence="2" type="ORF">ABID37_004361</name>
</gene>
<accession>A0ABV2N5N6</accession>
<dbReference type="Proteomes" id="UP001549076">
    <property type="component" value="Unassembled WGS sequence"/>
</dbReference>
<comment type="caution">
    <text evidence="2">The sequence shown here is derived from an EMBL/GenBank/DDBJ whole genome shotgun (WGS) entry which is preliminary data.</text>
</comment>
<keyword evidence="3" id="KW-1185">Reference proteome</keyword>
<protein>
    <submittedName>
        <fullName evidence="2">Uncharacterized protein</fullName>
    </submittedName>
</protein>
<proteinExistence type="predicted"/>
<dbReference type="EMBL" id="JBEPML010000021">
    <property type="protein sequence ID" value="MET3794121.1"/>
    <property type="molecule type" value="Genomic_DNA"/>
</dbReference>
<evidence type="ECO:0000256" key="1">
    <source>
        <dbReference type="SAM" id="SignalP"/>
    </source>
</evidence>
<sequence length="121" mass="13665">MTKLPFGKTFHLGKIAVLGLGLSLLAAEAHAVSRYDPTRMSCDGVQVRVAREGAVILRYRSPRNPSLPLYDRYVSDSRFCPAGQVRARAYVPSADTRSCPVYKCKQPEFERRGRIWMFGRD</sequence>
<organism evidence="2 3">
    <name type="scientific">Aquamicrobium terrae</name>
    <dbReference type="NCBI Taxonomy" id="1324945"/>
    <lineage>
        <taxon>Bacteria</taxon>
        <taxon>Pseudomonadati</taxon>
        <taxon>Pseudomonadota</taxon>
        <taxon>Alphaproteobacteria</taxon>
        <taxon>Hyphomicrobiales</taxon>
        <taxon>Phyllobacteriaceae</taxon>
        <taxon>Aquamicrobium</taxon>
    </lineage>
</organism>
<name>A0ABV2N5N6_9HYPH</name>
<evidence type="ECO:0000313" key="3">
    <source>
        <dbReference type="Proteomes" id="UP001549076"/>
    </source>
</evidence>
<feature type="chain" id="PRO_5046750190" evidence="1">
    <location>
        <begin position="32"/>
        <end position="121"/>
    </location>
</feature>
<keyword evidence="1" id="KW-0732">Signal</keyword>
<reference evidence="2 3" key="1">
    <citation type="submission" date="2024-06" db="EMBL/GenBank/DDBJ databases">
        <title>Genomic Encyclopedia of Type Strains, Phase IV (KMG-IV): sequencing the most valuable type-strain genomes for metagenomic binning, comparative biology and taxonomic classification.</title>
        <authorList>
            <person name="Goeker M."/>
        </authorList>
    </citation>
    <scope>NUCLEOTIDE SEQUENCE [LARGE SCALE GENOMIC DNA]</scope>
    <source>
        <strain evidence="2 3">DSM 27865</strain>
    </source>
</reference>
<feature type="signal peptide" evidence="1">
    <location>
        <begin position="1"/>
        <end position="31"/>
    </location>
</feature>